<sequence length="562" mass="61972">RDQEEVYSGSQNYRQYYRVQHWGAVTGSSREFRLNVELMVPSSLHLGEPAYAQGTNSICHHRHGCQLMQGKRPAVADYSFNMRVKGQPIVQVHAEEPDLFLVFKTRATKFQLGAKIESLSWLIIESDNLTLAGVDLYPLPPTPFPHAVQVKHIPGHNALPVGYSGELAWLVENGGAVGWIAAEPIMELLPCSVVATFTTQEAVSSVEVSHDERVFSRGQPRQECSVEDLVVDVVVRELDVSYLNPWGVNKEESALRIRKVKPHCSIARESLAIRLSPGGAKQLTKTLLGDFSGIWRRVIAGGFIRRSCLRLRVGRFAHRALSAREARAIGTFHRVLAVAVSPVVLGRADSTTLGRLAPLGVVTEALAVLALRCRLKSLASTSGGTPRTTNEWTARVIGRCGAAGLALGSGRAFGKRLVTGPPANWGSRRGPRRNNWWSRGVAGNTRKPTSWVNFLRRTGDRRPAPHRRRCRRRCPGLVGRQGPQSRARRPLRDLLAARWSSLSGGPARPGWRPPGHCQARPRRVQLLQLCLRAPVRLCEEVPSLESRDAVLASSLASAGHYY</sequence>
<dbReference type="Proteomes" id="UP000095280">
    <property type="component" value="Unplaced"/>
</dbReference>
<accession>A0A1I8JE80</accession>
<dbReference type="WBParaSite" id="maker-uti_cns_0047043-snap-gene-0.2-mRNA-1">
    <property type="protein sequence ID" value="maker-uti_cns_0047043-snap-gene-0.2-mRNA-1"/>
    <property type="gene ID" value="maker-uti_cns_0047043-snap-gene-0.2"/>
</dbReference>
<organism evidence="1 2">
    <name type="scientific">Macrostomum lignano</name>
    <dbReference type="NCBI Taxonomy" id="282301"/>
    <lineage>
        <taxon>Eukaryota</taxon>
        <taxon>Metazoa</taxon>
        <taxon>Spiralia</taxon>
        <taxon>Lophotrochozoa</taxon>
        <taxon>Platyhelminthes</taxon>
        <taxon>Rhabditophora</taxon>
        <taxon>Macrostomorpha</taxon>
        <taxon>Macrostomida</taxon>
        <taxon>Macrostomidae</taxon>
        <taxon>Macrostomum</taxon>
    </lineage>
</organism>
<name>A0A1I8JE80_9PLAT</name>
<evidence type="ECO:0000313" key="2">
    <source>
        <dbReference type="WBParaSite" id="maker-uti_cns_0047043-snap-gene-0.2-mRNA-1"/>
    </source>
</evidence>
<reference evidence="2" key="1">
    <citation type="submission" date="2016-11" db="UniProtKB">
        <authorList>
            <consortium name="WormBaseParasite"/>
        </authorList>
    </citation>
    <scope>IDENTIFICATION</scope>
</reference>
<protein>
    <submittedName>
        <fullName evidence="2">SHR-BD domain-containing protein</fullName>
    </submittedName>
</protein>
<evidence type="ECO:0000313" key="1">
    <source>
        <dbReference type="Proteomes" id="UP000095280"/>
    </source>
</evidence>
<keyword evidence="1" id="KW-1185">Reference proteome</keyword>
<dbReference type="AlphaFoldDB" id="A0A1I8JE80"/>
<proteinExistence type="predicted"/>